<feature type="transmembrane region" description="Helical" evidence="5">
    <location>
        <begin position="445"/>
        <end position="463"/>
    </location>
</feature>
<reference evidence="7" key="1">
    <citation type="submission" date="2021-12" db="EMBL/GenBank/DDBJ databases">
        <title>Bradyrhizobium xenonodulans sp. nov.</title>
        <authorList>
            <person name="Claassens R."/>
            <person name="Venter S.N."/>
            <person name="Beukes C.W."/>
            <person name="Stepkowski T."/>
            <person name="Steenkamp E.T."/>
        </authorList>
    </citation>
    <scope>NUCLEOTIDE SEQUENCE</scope>
    <source>
        <strain evidence="7">14AB</strain>
    </source>
</reference>
<dbReference type="EMBL" id="CP089391">
    <property type="protein sequence ID" value="WBL80302.1"/>
    <property type="molecule type" value="Genomic_DNA"/>
</dbReference>
<dbReference type="GO" id="GO:0016874">
    <property type="term" value="F:ligase activity"/>
    <property type="evidence" value="ECO:0007669"/>
    <property type="project" value="UniProtKB-KW"/>
</dbReference>
<feature type="transmembrane region" description="Helical" evidence="5">
    <location>
        <begin position="469"/>
        <end position="488"/>
    </location>
</feature>
<feature type="domain" description="O-antigen ligase-related" evidence="6">
    <location>
        <begin position="279"/>
        <end position="420"/>
    </location>
</feature>
<comment type="subcellular location">
    <subcellularLocation>
        <location evidence="1">Membrane</location>
        <topology evidence="1">Multi-pass membrane protein</topology>
    </subcellularLocation>
</comment>
<evidence type="ECO:0000256" key="4">
    <source>
        <dbReference type="ARBA" id="ARBA00023136"/>
    </source>
</evidence>
<dbReference type="Proteomes" id="UP001179614">
    <property type="component" value="Chromosome"/>
</dbReference>
<feature type="transmembrane region" description="Helical" evidence="5">
    <location>
        <begin position="223"/>
        <end position="243"/>
    </location>
</feature>
<name>A0ABY7MPJ3_9BRAD</name>
<feature type="transmembrane region" description="Helical" evidence="5">
    <location>
        <begin position="178"/>
        <end position="203"/>
    </location>
</feature>
<dbReference type="RefSeq" id="WP_270167372.1">
    <property type="nucleotide sequence ID" value="NZ_CP089391.1"/>
</dbReference>
<keyword evidence="3 5" id="KW-1133">Transmembrane helix</keyword>
<accession>A0ABY7MPJ3</accession>
<evidence type="ECO:0000256" key="1">
    <source>
        <dbReference type="ARBA" id="ARBA00004141"/>
    </source>
</evidence>
<gene>
    <name evidence="7" type="ORF">I3J27_07735</name>
</gene>
<dbReference type="PANTHER" id="PTHR37422">
    <property type="entry name" value="TEICHURONIC ACID BIOSYNTHESIS PROTEIN TUAE"/>
    <property type="match status" value="1"/>
</dbReference>
<feature type="transmembrane region" description="Helical" evidence="5">
    <location>
        <begin position="416"/>
        <end position="438"/>
    </location>
</feature>
<feature type="transmembrane region" description="Helical" evidence="5">
    <location>
        <begin position="93"/>
        <end position="111"/>
    </location>
</feature>
<keyword evidence="7" id="KW-0436">Ligase</keyword>
<feature type="transmembrane region" description="Helical" evidence="5">
    <location>
        <begin position="275"/>
        <end position="292"/>
    </location>
</feature>
<evidence type="ECO:0000313" key="7">
    <source>
        <dbReference type="EMBL" id="WBL80302.1"/>
    </source>
</evidence>
<dbReference type="InterPro" id="IPR007016">
    <property type="entry name" value="O-antigen_ligase-rel_domated"/>
</dbReference>
<feature type="transmembrane region" description="Helical" evidence="5">
    <location>
        <begin position="321"/>
        <end position="341"/>
    </location>
</feature>
<sequence>MSEGLRLMSLPDRAHSRSINGNTDPSYSDSSNCVGGAAARYTDFVATFGLCAVIALAPLPFGSTDARVVGLWVVLLSAVLLLASLPGINSRDLAFLSGFAAVSLTWAFVVSEQLSQTLLLSSQLTAPIWDQASALLGDRINGSVSTARNQPFFSAGSQIACLLSMLCGYLIGRNRRDAYLLLNFFLGSALIYAIEGIIAFAFWPNFLLWQQKYNYLNSVTATFINPNVAATYFGAATVGWILVAASLRQERAGEPPLPWRELIRSHLHATSPRKIFYLLACFVMLTATMLTGSRAGSVLSLLALAGALTISFRRELRRLRLLWALPTAIALLVVATVSLLAPRASQRFGVQGFFDLGRWYAYDSTIGIIKDFPWLGSGLGTFKWIFPAYRSGNIPSYGIWEQAHNTTLEIAAEMGIPFAVVVAIGWASVLLVLGLGMLRRDRDAALPTAAFWIGLLAIVHSQVDFPLQIPGFSLAVCPILGMGMAQSFSSRSKLLT</sequence>
<dbReference type="Pfam" id="PF04932">
    <property type="entry name" value="Wzy_C"/>
    <property type="match status" value="1"/>
</dbReference>
<keyword evidence="2 5" id="KW-0812">Transmembrane</keyword>
<evidence type="ECO:0000259" key="6">
    <source>
        <dbReference type="Pfam" id="PF04932"/>
    </source>
</evidence>
<dbReference type="PANTHER" id="PTHR37422:SF23">
    <property type="entry name" value="TEICHURONIC ACID BIOSYNTHESIS PROTEIN TUAE"/>
    <property type="match status" value="1"/>
</dbReference>
<proteinExistence type="predicted"/>
<keyword evidence="4 5" id="KW-0472">Membrane</keyword>
<evidence type="ECO:0000256" key="3">
    <source>
        <dbReference type="ARBA" id="ARBA00022989"/>
    </source>
</evidence>
<evidence type="ECO:0000256" key="2">
    <source>
        <dbReference type="ARBA" id="ARBA00022692"/>
    </source>
</evidence>
<feature type="transmembrane region" description="Helical" evidence="5">
    <location>
        <begin position="44"/>
        <end position="62"/>
    </location>
</feature>
<feature type="transmembrane region" description="Helical" evidence="5">
    <location>
        <begin position="68"/>
        <end position="86"/>
    </location>
</feature>
<evidence type="ECO:0000256" key="5">
    <source>
        <dbReference type="SAM" id="Phobius"/>
    </source>
</evidence>
<feature type="transmembrane region" description="Helical" evidence="5">
    <location>
        <begin position="298"/>
        <end position="314"/>
    </location>
</feature>
<organism evidence="7 8">
    <name type="scientific">Bradyrhizobium xenonodulans</name>
    <dbReference type="NCBI Taxonomy" id="2736875"/>
    <lineage>
        <taxon>Bacteria</taxon>
        <taxon>Pseudomonadati</taxon>
        <taxon>Pseudomonadota</taxon>
        <taxon>Alphaproteobacteria</taxon>
        <taxon>Hyphomicrobiales</taxon>
        <taxon>Nitrobacteraceae</taxon>
        <taxon>Bradyrhizobium</taxon>
    </lineage>
</organism>
<protein>
    <submittedName>
        <fullName evidence="7">O-antigen ligase family protein</fullName>
    </submittedName>
</protein>
<evidence type="ECO:0000313" key="8">
    <source>
        <dbReference type="Proteomes" id="UP001179614"/>
    </source>
</evidence>
<keyword evidence="8" id="KW-1185">Reference proteome</keyword>
<feature type="transmembrane region" description="Helical" evidence="5">
    <location>
        <begin position="152"/>
        <end position="171"/>
    </location>
</feature>
<dbReference type="InterPro" id="IPR051533">
    <property type="entry name" value="WaaL-like"/>
</dbReference>